<dbReference type="InterPro" id="IPR011006">
    <property type="entry name" value="CheY-like_superfamily"/>
</dbReference>
<dbReference type="InterPro" id="IPR001789">
    <property type="entry name" value="Sig_transdc_resp-reg_receiver"/>
</dbReference>
<dbReference type="CDD" id="cd00009">
    <property type="entry name" value="AAA"/>
    <property type="match status" value="1"/>
</dbReference>
<keyword evidence="1" id="KW-0547">Nucleotide-binding</keyword>
<evidence type="ECO:0000259" key="6">
    <source>
        <dbReference type="PROSITE" id="PS50045"/>
    </source>
</evidence>
<dbReference type="Pfam" id="PF00158">
    <property type="entry name" value="Sigma54_activat"/>
    <property type="match status" value="1"/>
</dbReference>
<feature type="domain" description="Response regulatory" evidence="7">
    <location>
        <begin position="3"/>
        <end position="117"/>
    </location>
</feature>
<dbReference type="SMART" id="SM00448">
    <property type="entry name" value="REC"/>
    <property type="match status" value="1"/>
</dbReference>
<dbReference type="Proteomes" id="UP000190774">
    <property type="component" value="Unassembled WGS sequence"/>
</dbReference>
<evidence type="ECO:0000256" key="5">
    <source>
        <dbReference type="PROSITE-ProRule" id="PRU00169"/>
    </source>
</evidence>
<dbReference type="GO" id="GO:0006355">
    <property type="term" value="P:regulation of DNA-templated transcription"/>
    <property type="evidence" value="ECO:0007669"/>
    <property type="project" value="InterPro"/>
</dbReference>
<keyword evidence="5" id="KW-0597">Phosphoprotein</keyword>
<protein>
    <submittedName>
        <fullName evidence="8">DNA-binding transcriptional response regulator, NtrC family, contains REC, AAA-type ATPase, and a Fis-type DNA-binding domains</fullName>
    </submittedName>
</protein>
<dbReference type="PROSITE" id="PS50110">
    <property type="entry name" value="RESPONSE_REGULATORY"/>
    <property type="match status" value="1"/>
</dbReference>
<dbReference type="InterPro" id="IPR002197">
    <property type="entry name" value="HTH_Fis"/>
</dbReference>
<dbReference type="RefSeq" id="WP_078815309.1">
    <property type="nucleotide sequence ID" value="NZ_FUYE01000017.1"/>
</dbReference>
<dbReference type="InterPro" id="IPR002078">
    <property type="entry name" value="Sigma_54_int"/>
</dbReference>
<dbReference type="SUPFAM" id="SSF52172">
    <property type="entry name" value="CheY-like"/>
    <property type="match status" value="1"/>
</dbReference>
<reference evidence="9" key="1">
    <citation type="submission" date="2017-02" db="EMBL/GenBank/DDBJ databases">
        <authorList>
            <person name="Varghese N."/>
            <person name="Submissions S."/>
        </authorList>
    </citation>
    <scope>NUCLEOTIDE SEQUENCE [LARGE SCALE GENOMIC DNA]</scope>
    <source>
        <strain evidence="9">ATCC 700200</strain>
    </source>
</reference>
<dbReference type="AlphaFoldDB" id="A0A1T4YTL3"/>
<dbReference type="InterPro" id="IPR009057">
    <property type="entry name" value="Homeodomain-like_sf"/>
</dbReference>
<feature type="domain" description="Sigma-54 factor interaction" evidence="6">
    <location>
        <begin position="145"/>
        <end position="365"/>
    </location>
</feature>
<dbReference type="Gene3D" id="3.40.50.2300">
    <property type="match status" value="1"/>
</dbReference>
<dbReference type="Gene3D" id="1.10.8.60">
    <property type="match status" value="1"/>
</dbReference>
<dbReference type="Gene3D" id="1.10.10.60">
    <property type="entry name" value="Homeodomain-like"/>
    <property type="match status" value="1"/>
</dbReference>
<keyword evidence="2" id="KW-0067">ATP-binding</keyword>
<dbReference type="GO" id="GO:0005524">
    <property type="term" value="F:ATP binding"/>
    <property type="evidence" value="ECO:0007669"/>
    <property type="project" value="UniProtKB-KW"/>
</dbReference>
<dbReference type="Pfam" id="PF02954">
    <property type="entry name" value="HTH_8"/>
    <property type="match status" value="1"/>
</dbReference>
<evidence type="ECO:0000256" key="2">
    <source>
        <dbReference type="ARBA" id="ARBA00022840"/>
    </source>
</evidence>
<evidence type="ECO:0000256" key="4">
    <source>
        <dbReference type="ARBA" id="ARBA00023163"/>
    </source>
</evidence>
<keyword evidence="4" id="KW-0804">Transcription</keyword>
<dbReference type="GO" id="GO:0043565">
    <property type="term" value="F:sequence-specific DNA binding"/>
    <property type="evidence" value="ECO:0007669"/>
    <property type="project" value="InterPro"/>
</dbReference>
<feature type="modified residue" description="4-aspartylphosphate" evidence="5">
    <location>
        <position position="52"/>
    </location>
</feature>
<dbReference type="InterPro" id="IPR058031">
    <property type="entry name" value="AAA_lid_NorR"/>
</dbReference>
<dbReference type="SUPFAM" id="SSF46689">
    <property type="entry name" value="Homeodomain-like"/>
    <property type="match status" value="1"/>
</dbReference>
<dbReference type="GO" id="GO:0000160">
    <property type="term" value="P:phosphorelay signal transduction system"/>
    <property type="evidence" value="ECO:0007669"/>
    <property type="project" value="InterPro"/>
</dbReference>
<evidence type="ECO:0000259" key="7">
    <source>
        <dbReference type="PROSITE" id="PS50110"/>
    </source>
</evidence>
<dbReference type="OrthoDB" id="9802354at2"/>
<dbReference type="Pfam" id="PF25601">
    <property type="entry name" value="AAA_lid_14"/>
    <property type="match status" value="1"/>
</dbReference>
<dbReference type="Pfam" id="PF00072">
    <property type="entry name" value="Response_reg"/>
    <property type="match status" value="1"/>
</dbReference>
<keyword evidence="8" id="KW-0238">DNA-binding</keyword>
<dbReference type="STRING" id="48467.SAMN02745166_04156"/>
<dbReference type="PANTHER" id="PTHR32071">
    <property type="entry name" value="TRANSCRIPTIONAL REGULATORY PROTEIN"/>
    <property type="match status" value="1"/>
</dbReference>
<evidence type="ECO:0000313" key="9">
    <source>
        <dbReference type="Proteomes" id="UP000190774"/>
    </source>
</evidence>
<dbReference type="EMBL" id="FUYE01000017">
    <property type="protein sequence ID" value="SKB04928.1"/>
    <property type="molecule type" value="Genomic_DNA"/>
</dbReference>
<organism evidence="8 9">
    <name type="scientific">Prosthecobacter debontii</name>
    <dbReference type="NCBI Taxonomy" id="48467"/>
    <lineage>
        <taxon>Bacteria</taxon>
        <taxon>Pseudomonadati</taxon>
        <taxon>Verrucomicrobiota</taxon>
        <taxon>Verrucomicrobiia</taxon>
        <taxon>Verrucomicrobiales</taxon>
        <taxon>Verrucomicrobiaceae</taxon>
        <taxon>Prosthecobacter</taxon>
    </lineage>
</organism>
<keyword evidence="3" id="KW-0805">Transcription regulation</keyword>
<evidence type="ECO:0000256" key="1">
    <source>
        <dbReference type="ARBA" id="ARBA00022741"/>
    </source>
</evidence>
<dbReference type="Gene3D" id="3.40.50.300">
    <property type="entry name" value="P-loop containing nucleotide triphosphate hydrolases"/>
    <property type="match status" value="1"/>
</dbReference>
<keyword evidence="9" id="KW-1185">Reference proteome</keyword>
<accession>A0A1T4YTL3</accession>
<proteinExistence type="predicted"/>
<dbReference type="PROSITE" id="PS50045">
    <property type="entry name" value="SIGMA54_INTERACT_4"/>
    <property type="match status" value="1"/>
</dbReference>
<name>A0A1T4YTL3_9BACT</name>
<evidence type="ECO:0000256" key="3">
    <source>
        <dbReference type="ARBA" id="ARBA00023015"/>
    </source>
</evidence>
<dbReference type="InterPro" id="IPR027417">
    <property type="entry name" value="P-loop_NTPase"/>
</dbReference>
<sequence length="456" mass="49956">MAKLVIIDDEAAILELMSKLCRAAGHTVFGCTTGIDGMAAIRSQQPDLVIVDLRIGDVNGLDIVSMCRDQFPGTAVIMVTGHGSVETAVEAMRLGAFDYLTKPFDLGDLIKTVNQALNRNNPAASQSAPSISVSSSIRNASASKLIGHSDAIQRIFEIVRRVADNDSPVLLEGEFGVGKHMVARAMHEASRRAGAPFKELQCSAMPEDALESELFGHSNGQGGVFSRASGGTVHLAEVHVLPARIQAQLNTFLDEMQARRSAWSNNSTDFRLVVSTTICLEEASKKGSFREDLYYKLSVVPLKIPPLRERREDIKPLVDHFLKELSDRSDSRVKNIDTYALEFLEKYAWPGNISELRNAVERACAFAENDRIRPVDLPTKVTQQIEVPTTAASGGTTQLPIGSTLDDFIRGQERMFIQETLKYNNGSREKTASMLGVSIATLYRKMGLNVDRKTTA</sequence>
<evidence type="ECO:0000313" key="8">
    <source>
        <dbReference type="EMBL" id="SKB04928.1"/>
    </source>
</evidence>
<dbReference type="SUPFAM" id="SSF52540">
    <property type="entry name" value="P-loop containing nucleoside triphosphate hydrolases"/>
    <property type="match status" value="1"/>
</dbReference>
<gene>
    <name evidence="8" type="ORF">SAMN02745166_04156</name>
</gene>